<organism evidence="1">
    <name type="scientific">viral metagenome</name>
    <dbReference type="NCBI Taxonomy" id="1070528"/>
    <lineage>
        <taxon>unclassified sequences</taxon>
        <taxon>metagenomes</taxon>
        <taxon>organismal metagenomes</taxon>
    </lineage>
</organism>
<reference evidence="1" key="1">
    <citation type="journal article" date="2020" name="Nature">
        <title>Giant virus diversity and host interactions through global metagenomics.</title>
        <authorList>
            <person name="Schulz F."/>
            <person name="Roux S."/>
            <person name="Paez-Espino D."/>
            <person name="Jungbluth S."/>
            <person name="Walsh D.A."/>
            <person name="Denef V.J."/>
            <person name="McMahon K.D."/>
            <person name="Konstantinidis K.T."/>
            <person name="Eloe-Fadrosh E.A."/>
            <person name="Kyrpides N.C."/>
            <person name="Woyke T."/>
        </authorList>
    </citation>
    <scope>NUCLEOTIDE SEQUENCE</scope>
    <source>
        <strain evidence="1">GVMAG-M-3300020565-3</strain>
    </source>
</reference>
<evidence type="ECO:0000313" key="1">
    <source>
        <dbReference type="EMBL" id="QHT02161.1"/>
    </source>
</evidence>
<dbReference type="EMBL" id="MN739390">
    <property type="protein sequence ID" value="QHT02161.1"/>
    <property type="molecule type" value="Genomic_DNA"/>
</dbReference>
<name>A0A6C0CCH6_9ZZZZ</name>
<protein>
    <submittedName>
        <fullName evidence="1">Uncharacterized protein</fullName>
    </submittedName>
</protein>
<accession>A0A6C0CCH6</accession>
<proteinExistence type="predicted"/>
<dbReference type="AlphaFoldDB" id="A0A6C0CCH6"/>
<sequence>MIEVLEHFCCDGSGCGCEAIARCEAAVEMRSGYDVIAKRLRCDSEAATM</sequence>